<evidence type="ECO:0000313" key="2">
    <source>
        <dbReference type="EMBL" id="MFD2614323.1"/>
    </source>
</evidence>
<evidence type="ECO:0000313" key="3">
    <source>
        <dbReference type="Proteomes" id="UP001597541"/>
    </source>
</evidence>
<evidence type="ECO:0000256" key="1">
    <source>
        <dbReference type="SAM" id="MobiDB-lite"/>
    </source>
</evidence>
<protein>
    <submittedName>
        <fullName evidence="2">Serine/threonine protein phosphatase</fullName>
    </submittedName>
</protein>
<gene>
    <name evidence="2" type="ORF">ACFSUF_18085</name>
</gene>
<dbReference type="RefSeq" id="WP_377605053.1">
    <property type="nucleotide sequence ID" value="NZ_JBHUME010000011.1"/>
</dbReference>
<dbReference type="Gene3D" id="3.30.450.20">
    <property type="entry name" value="PAS domain"/>
    <property type="match status" value="1"/>
</dbReference>
<feature type="region of interest" description="Disordered" evidence="1">
    <location>
        <begin position="148"/>
        <end position="169"/>
    </location>
</feature>
<dbReference type="SUPFAM" id="SSF55785">
    <property type="entry name" value="PYP-like sensor domain (PAS domain)"/>
    <property type="match status" value="1"/>
</dbReference>
<reference evidence="3" key="1">
    <citation type="journal article" date="2019" name="Int. J. Syst. Evol. Microbiol.">
        <title>The Global Catalogue of Microorganisms (GCM) 10K type strain sequencing project: providing services to taxonomists for standard genome sequencing and annotation.</title>
        <authorList>
            <consortium name="The Broad Institute Genomics Platform"/>
            <consortium name="The Broad Institute Genome Sequencing Center for Infectious Disease"/>
            <person name="Wu L."/>
            <person name="Ma J."/>
        </authorList>
    </citation>
    <scope>NUCLEOTIDE SEQUENCE [LARGE SCALE GENOMIC DNA]</scope>
    <source>
        <strain evidence="3">KCTC 3950</strain>
    </source>
</reference>
<name>A0ABW5PI62_9BACL</name>
<dbReference type="Proteomes" id="UP001597541">
    <property type="component" value="Unassembled WGS sequence"/>
</dbReference>
<dbReference type="EMBL" id="JBHUME010000011">
    <property type="protein sequence ID" value="MFD2614323.1"/>
    <property type="molecule type" value="Genomic_DNA"/>
</dbReference>
<proteinExistence type="predicted"/>
<dbReference type="InterPro" id="IPR035965">
    <property type="entry name" value="PAS-like_dom_sf"/>
</dbReference>
<organism evidence="2 3">
    <name type="scientific">Paenibacillus gansuensis</name>
    <dbReference type="NCBI Taxonomy" id="306542"/>
    <lineage>
        <taxon>Bacteria</taxon>
        <taxon>Bacillati</taxon>
        <taxon>Bacillota</taxon>
        <taxon>Bacilli</taxon>
        <taxon>Bacillales</taxon>
        <taxon>Paenibacillaceae</taxon>
        <taxon>Paenibacillus</taxon>
    </lineage>
</organism>
<sequence>MDERMKYAPCGYFSMSGSGEILEVNDTLLSWLEANTDSVRGILFESLLSRSSRVFFQIYYTPLIKLNGKVEEMYVTLRSMNEKDVPVLLSAVIRERDGKPVTDGVLTLLRRQSEYETQVAASSKAAERAREELRMIREKLSSTKKELEELKTQWNTHQSSKPLNHKELR</sequence>
<feature type="compositionally biased region" description="Polar residues" evidence="1">
    <location>
        <begin position="153"/>
        <end position="162"/>
    </location>
</feature>
<comment type="caution">
    <text evidence="2">The sequence shown here is derived from an EMBL/GenBank/DDBJ whole genome shotgun (WGS) entry which is preliminary data.</text>
</comment>
<keyword evidence="3" id="KW-1185">Reference proteome</keyword>
<accession>A0ABW5PI62</accession>